<feature type="site" description="Contributes to redox potential value" evidence="4">
    <location>
        <position position="32"/>
    </location>
</feature>
<comment type="caution">
    <text evidence="7">The sequence shown here is derived from an EMBL/GenBank/DDBJ whole genome shotgun (WGS) entry which is preliminary data.</text>
</comment>
<organism evidence="7 8">
    <name type="scientific">Corynebacterium macclintockiae</name>
    <dbReference type="NCBI Taxonomy" id="2913501"/>
    <lineage>
        <taxon>Bacteria</taxon>
        <taxon>Bacillati</taxon>
        <taxon>Actinomycetota</taxon>
        <taxon>Actinomycetes</taxon>
        <taxon>Mycobacteriales</taxon>
        <taxon>Corynebacteriaceae</taxon>
        <taxon>Corynebacterium</taxon>
    </lineage>
</organism>
<dbReference type="GeneID" id="301813183"/>
<evidence type="ECO:0000256" key="4">
    <source>
        <dbReference type="PIRSR" id="PIRSR000077-1"/>
    </source>
</evidence>
<evidence type="ECO:0000259" key="6">
    <source>
        <dbReference type="PROSITE" id="PS51352"/>
    </source>
</evidence>
<dbReference type="PANTHER" id="PTHR46115">
    <property type="entry name" value="THIOREDOXIN-LIKE PROTEIN 1"/>
    <property type="match status" value="1"/>
</dbReference>
<dbReference type="NCBIfam" id="TIGR01068">
    <property type="entry name" value="thioredoxin"/>
    <property type="match status" value="1"/>
</dbReference>
<gene>
    <name evidence="7" type="primary">trxA</name>
    <name evidence="7" type="ORF">L8U58_06440</name>
</gene>
<dbReference type="InterPro" id="IPR017937">
    <property type="entry name" value="Thioredoxin_CS"/>
</dbReference>
<evidence type="ECO:0000256" key="3">
    <source>
        <dbReference type="PIRNR" id="PIRNR000077"/>
    </source>
</evidence>
<evidence type="ECO:0000256" key="2">
    <source>
        <dbReference type="NCBIfam" id="TIGR01068"/>
    </source>
</evidence>
<evidence type="ECO:0000313" key="8">
    <source>
        <dbReference type="Proteomes" id="UP001146505"/>
    </source>
</evidence>
<reference evidence="7" key="1">
    <citation type="submission" date="2022-02" db="EMBL/GenBank/DDBJ databases">
        <title>Corynebacterium sp. from urogenital microbiome.</title>
        <authorList>
            <person name="Cappelli E.A."/>
            <person name="Ribeiro T.G."/>
            <person name="Peixe L."/>
        </authorList>
    </citation>
    <scope>NUCLEOTIDE SEQUENCE</scope>
    <source>
        <strain evidence="7">C9Ua_112</strain>
    </source>
</reference>
<accession>A0A9X3M7P3</accession>
<dbReference type="Proteomes" id="UP001146505">
    <property type="component" value="Unassembled WGS sequence"/>
</dbReference>
<evidence type="ECO:0000256" key="1">
    <source>
        <dbReference type="ARBA" id="ARBA00023157"/>
    </source>
</evidence>
<evidence type="ECO:0000313" key="7">
    <source>
        <dbReference type="EMBL" id="MCZ9305168.1"/>
    </source>
</evidence>
<dbReference type="PROSITE" id="PS51352">
    <property type="entry name" value="THIOREDOXIN_2"/>
    <property type="match status" value="1"/>
</dbReference>
<dbReference type="EMBL" id="JAKMUV010000006">
    <property type="protein sequence ID" value="MCZ9305168.1"/>
    <property type="molecule type" value="Genomic_DNA"/>
</dbReference>
<comment type="similarity">
    <text evidence="3">Belongs to the thioredoxin family.</text>
</comment>
<keyword evidence="5" id="KW-0676">Redox-active center</keyword>
<dbReference type="PROSITE" id="PS00194">
    <property type="entry name" value="THIOREDOXIN_1"/>
    <property type="match status" value="1"/>
</dbReference>
<dbReference type="Pfam" id="PF00085">
    <property type="entry name" value="Thioredoxin"/>
    <property type="match status" value="1"/>
</dbReference>
<keyword evidence="1 5" id="KW-1015">Disulfide bond</keyword>
<dbReference type="SUPFAM" id="SSF52833">
    <property type="entry name" value="Thioredoxin-like"/>
    <property type="match status" value="1"/>
</dbReference>
<protein>
    <recommendedName>
        <fullName evidence="2 3">Thioredoxin</fullName>
    </recommendedName>
</protein>
<feature type="site" description="Contributes to redox potential value" evidence="4">
    <location>
        <position position="31"/>
    </location>
</feature>
<proteinExistence type="inferred from homology"/>
<sequence>MATVEITGENFQETVQGDGIVVLDFWAEWCGPCQRFAPIFEKVSEEHPDAVFGKVDTEAQQELSAALQIQSIPTVMMFRDGVLLARESGLLSAKALNDLMDQAQKLDMDEVRKQLEAQQAEQ</sequence>
<dbReference type="Gene3D" id="3.40.30.10">
    <property type="entry name" value="Glutaredoxin"/>
    <property type="match status" value="1"/>
</dbReference>
<feature type="active site" description="Nucleophile" evidence="4">
    <location>
        <position position="30"/>
    </location>
</feature>
<name>A0A9X3M7P3_9CORY</name>
<dbReference type="InterPro" id="IPR036249">
    <property type="entry name" value="Thioredoxin-like_sf"/>
</dbReference>
<feature type="domain" description="Thioredoxin" evidence="6">
    <location>
        <begin position="1"/>
        <end position="105"/>
    </location>
</feature>
<feature type="disulfide bond" description="Redox-active" evidence="5">
    <location>
        <begin position="30"/>
        <end position="33"/>
    </location>
</feature>
<dbReference type="PIRSF" id="PIRSF000077">
    <property type="entry name" value="Thioredoxin"/>
    <property type="match status" value="1"/>
</dbReference>
<dbReference type="InterPro" id="IPR005746">
    <property type="entry name" value="Thioredoxin"/>
</dbReference>
<feature type="site" description="Deprotonates C-terminal active site Cys" evidence="4">
    <location>
        <position position="24"/>
    </location>
</feature>
<feature type="active site" description="Nucleophile" evidence="4">
    <location>
        <position position="33"/>
    </location>
</feature>
<evidence type="ECO:0000256" key="5">
    <source>
        <dbReference type="PIRSR" id="PIRSR000077-4"/>
    </source>
</evidence>
<dbReference type="AlphaFoldDB" id="A0A9X3M7P3"/>
<keyword evidence="8" id="KW-1185">Reference proteome</keyword>
<dbReference type="GO" id="GO:0015035">
    <property type="term" value="F:protein-disulfide reductase activity"/>
    <property type="evidence" value="ECO:0007669"/>
    <property type="project" value="UniProtKB-UniRule"/>
</dbReference>
<dbReference type="CDD" id="cd02947">
    <property type="entry name" value="TRX_family"/>
    <property type="match status" value="1"/>
</dbReference>
<dbReference type="PRINTS" id="PR00421">
    <property type="entry name" value="THIOREDOXIN"/>
</dbReference>
<dbReference type="InterPro" id="IPR013766">
    <property type="entry name" value="Thioredoxin_domain"/>
</dbReference>
<dbReference type="RefSeq" id="WP_034966658.1">
    <property type="nucleotide sequence ID" value="NZ_CP180526.1"/>
</dbReference>